<sequence>MVSNKITTLQINNKRTISYSVKKSGNNHNTFVFLHGLGGDLTAWDYIIRSGLFDSFNMLVIDLFGHGDSGRPLNFKDCSIHQMAEDVKMVIEKENLKNCILAGHCLGGMVSIELLILYPNLFNKAILINTSAGVPWFGGILRIPFAQKILLFMSNHLPELFPHKRADHIRFWNTGNYSFPRLFSDMKNTGLGSYFKLLVGVSGFNRWKDLLKITTPVYVISSENDTIYPPSIGKKISQGIAHSQFNIIKRASHVVVLSDYTEELTDMIKKFIS</sequence>
<comment type="caution">
    <text evidence="2">The sequence shown here is derived from an EMBL/GenBank/DDBJ whole genome shotgun (WGS) entry which is preliminary data.</text>
</comment>
<proteinExistence type="predicted"/>
<dbReference type="InterPro" id="IPR029058">
    <property type="entry name" value="AB_hydrolase_fold"/>
</dbReference>
<evidence type="ECO:0000313" key="3">
    <source>
        <dbReference type="Proteomes" id="UP000176923"/>
    </source>
</evidence>
<dbReference type="Gene3D" id="3.40.50.1820">
    <property type="entry name" value="alpha/beta hydrolase"/>
    <property type="match status" value="1"/>
</dbReference>
<gene>
    <name evidence="2" type="ORF">A3D77_00670</name>
</gene>
<dbReference type="InterPro" id="IPR000073">
    <property type="entry name" value="AB_hydrolase_1"/>
</dbReference>
<dbReference type="GO" id="GO:0016020">
    <property type="term" value="C:membrane"/>
    <property type="evidence" value="ECO:0007669"/>
    <property type="project" value="TreeGrafter"/>
</dbReference>
<protein>
    <recommendedName>
        <fullName evidence="1">AB hydrolase-1 domain-containing protein</fullName>
    </recommendedName>
</protein>
<dbReference type="Proteomes" id="UP000176923">
    <property type="component" value="Unassembled WGS sequence"/>
</dbReference>
<dbReference type="STRING" id="1798382.A3D77_00670"/>
<dbReference type="InterPro" id="IPR050266">
    <property type="entry name" value="AB_hydrolase_sf"/>
</dbReference>
<name>A0A1F5ZL56_9BACT</name>
<dbReference type="SUPFAM" id="SSF53474">
    <property type="entry name" value="alpha/beta-Hydrolases"/>
    <property type="match status" value="1"/>
</dbReference>
<evidence type="ECO:0000313" key="2">
    <source>
        <dbReference type="EMBL" id="OGG13219.1"/>
    </source>
</evidence>
<dbReference type="EMBL" id="MFJL01000039">
    <property type="protein sequence ID" value="OGG13219.1"/>
    <property type="molecule type" value="Genomic_DNA"/>
</dbReference>
<dbReference type="Pfam" id="PF00561">
    <property type="entry name" value="Abhydrolase_1"/>
    <property type="match status" value="1"/>
</dbReference>
<feature type="domain" description="AB hydrolase-1" evidence="1">
    <location>
        <begin position="30"/>
        <end position="258"/>
    </location>
</feature>
<dbReference type="PANTHER" id="PTHR43798:SF33">
    <property type="entry name" value="HYDROLASE, PUTATIVE (AFU_ORTHOLOGUE AFUA_2G14860)-RELATED"/>
    <property type="match status" value="1"/>
</dbReference>
<organism evidence="2 3">
    <name type="scientific">Candidatus Gottesmanbacteria bacterium RIFCSPHIGHO2_02_FULL_39_11</name>
    <dbReference type="NCBI Taxonomy" id="1798382"/>
    <lineage>
        <taxon>Bacteria</taxon>
        <taxon>Candidatus Gottesmaniibacteriota</taxon>
    </lineage>
</organism>
<dbReference type="PRINTS" id="PR00111">
    <property type="entry name" value="ABHYDROLASE"/>
</dbReference>
<reference evidence="2 3" key="1">
    <citation type="journal article" date="2016" name="Nat. Commun.">
        <title>Thousands of microbial genomes shed light on interconnected biogeochemical processes in an aquifer system.</title>
        <authorList>
            <person name="Anantharaman K."/>
            <person name="Brown C.T."/>
            <person name="Hug L.A."/>
            <person name="Sharon I."/>
            <person name="Castelle C.J."/>
            <person name="Probst A.J."/>
            <person name="Thomas B.C."/>
            <person name="Singh A."/>
            <person name="Wilkins M.J."/>
            <person name="Karaoz U."/>
            <person name="Brodie E.L."/>
            <person name="Williams K.H."/>
            <person name="Hubbard S.S."/>
            <person name="Banfield J.F."/>
        </authorList>
    </citation>
    <scope>NUCLEOTIDE SEQUENCE [LARGE SCALE GENOMIC DNA]</scope>
</reference>
<dbReference type="AlphaFoldDB" id="A0A1F5ZL56"/>
<dbReference type="PANTHER" id="PTHR43798">
    <property type="entry name" value="MONOACYLGLYCEROL LIPASE"/>
    <property type="match status" value="1"/>
</dbReference>
<accession>A0A1F5ZL56</accession>
<evidence type="ECO:0000259" key="1">
    <source>
        <dbReference type="Pfam" id="PF00561"/>
    </source>
</evidence>